<dbReference type="EMBL" id="CP140154">
    <property type="protein sequence ID" value="WQG90555.1"/>
    <property type="molecule type" value="Genomic_DNA"/>
</dbReference>
<name>A0A1K1SVB4_9BACT</name>
<accession>A0A1K1SVB4</accession>
<sequence length="209" mass="23252">MKMTLPDNERALLLLKTKGPQPLVSLAKDLNVSTEGARFQLIKLSNEGLVETHTESKGKGRPQQVWSLTQLGHARFPDTHAELTVRLIKKMQDTLGEAALLEVIEANGKDGQRKYLHQLSGVEDLEGRVSGLAKIRDEEGYMADYSKNEEGYLLVENHCPICSAAQACLGFCRAELETFKTVLGEHVSVERVEHIVKGGRRCAYKIKPQ</sequence>
<dbReference type="EMBL" id="FPIZ01000035">
    <property type="protein sequence ID" value="SFW88235.1"/>
    <property type="molecule type" value="Genomic_DNA"/>
</dbReference>
<organism evidence="1 3">
    <name type="scientific">Chitinophaga sancti</name>
    <dbReference type="NCBI Taxonomy" id="1004"/>
    <lineage>
        <taxon>Bacteria</taxon>
        <taxon>Pseudomonadati</taxon>
        <taxon>Bacteroidota</taxon>
        <taxon>Chitinophagia</taxon>
        <taxon>Chitinophagales</taxon>
        <taxon>Chitinophagaceae</taxon>
        <taxon>Chitinophaga</taxon>
    </lineage>
</organism>
<dbReference type="InterPro" id="IPR036390">
    <property type="entry name" value="WH_DNA-bd_sf"/>
</dbReference>
<evidence type="ECO:0000313" key="1">
    <source>
        <dbReference type="EMBL" id="SFW88235.1"/>
    </source>
</evidence>
<dbReference type="OrthoDB" id="155998at2"/>
<evidence type="ECO:0000313" key="2">
    <source>
        <dbReference type="EMBL" id="WQG90555.1"/>
    </source>
</evidence>
<dbReference type="RefSeq" id="WP_072365934.1">
    <property type="nucleotide sequence ID" value="NZ_CP139972.1"/>
</dbReference>
<dbReference type="Proteomes" id="UP000183788">
    <property type="component" value="Unassembled WGS sequence"/>
</dbReference>
<dbReference type="Proteomes" id="UP001326715">
    <property type="component" value="Chromosome"/>
</dbReference>
<reference evidence="1 3" key="1">
    <citation type="submission" date="2016-11" db="EMBL/GenBank/DDBJ databases">
        <authorList>
            <person name="Jaros S."/>
            <person name="Januszkiewicz K."/>
            <person name="Wedrychowicz H."/>
        </authorList>
    </citation>
    <scope>NUCLEOTIDE SEQUENCE [LARGE SCALE GENOMIC DNA]</scope>
    <source>
        <strain evidence="1 3">DSM 784</strain>
    </source>
</reference>
<dbReference type="InterPro" id="IPR036388">
    <property type="entry name" value="WH-like_DNA-bd_sf"/>
</dbReference>
<gene>
    <name evidence="1" type="ORF">SAMN05661012_06220</name>
    <name evidence="2" type="ORF">SR876_03540</name>
</gene>
<reference evidence="2 4" key="2">
    <citation type="submission" date="2023-11" db="EMBL/GenBank/DDBJ databases">
        <title>MicrobeMod: A computational toolkit for identifying prokaryotic methylation and restriction-modification with nanopore sequencing.</title>
        <authorList>
            <person name="Crits-Christoph A."/>
            <person name="Kang S.C."/>
            <person name="Lee H."/>
            <person name="Ostrov N."/>
        </authorList>
    </citation>
    <scope>NUCLEOTIDE SEQUENCE [LARGE SCALE GENOMIC DNA]</scope>
    <source>
        <strain evidence="2 4">ATCC 23090</strain>
    </source>
</reference>
<dbReference type="AlphaFoldDB" id="A0A1K1SVB4"/>
<dbReference type="SUPFAM" id="SSF46785">
    <property type="entry name" value="Winged helix' DNA-binding domain"/>
    <property type="match status" value="1"/>
</dbReference>
<dbReference type="Gene3D" id="1.10.10.10">
    <property type="entry name" value="Winged helix-like DNA-binding domain superfamily/Winged helix DNA-binding domain"/>
    <property type="match status" value="1"/>
</dbReference>
<keyword evidence="4" id="KW-1185">Reference proteome</keyword>
<dbReference type="STRING" id="1004.SAMN05661012_06220"/>
<evidence type="ECO:0000313" key="3">
    <source>
        <dbReference type="Proteomes" id="UP000183788"/>
    </source>
</evidence>
<protein>
    <submittedName>
        <fullName evidence="2">Metalloregulator ArsR/SmtB family transcription factor</fullName>
    </submittedName>
    <submittedName>
        <fullName evidence="1">Transcriptional regulator</fullName>
    </submittedName>
</protein>
<proteinExistence type="predicted"/>
<evidence type="ECO:0000313" key="4">
    <source>
        <dbReference type="Proteomes" id="UP001326715"/>
    </source>
</evidence>